<dbReference type="PROSITE" id="PS50968">
    <property type="entry name" value="BIOTINYL_LIPOYL"/>
    <property type="match status" value="1"/>
</dbReference>
<dbReference type="HAMAP" id="MF_00272">
    <property type="entry name" value="GcvH"/>
    <property type="match status" value="1"/>
</dbReference>
<feature type="domain" description="Lipoyl-binding" evidence="5">
    <location>
        <begin position="25"/>
        <end position="107"/>
    </location>
</feature>
<dbReference type="PANTHER" id="PTHR11715:SF3">
    <property type="entry name" value="GLYCINE CLEAVAGE SYSTEM H PROTEIN-RELATED"/>
    <property type="match status" value="1"/>
</dbReference>
<evidence type="ECO:0000256" key="4">
    <source>
        <dbReference type="PIRSR" id="PIRSR617453-50"/>
    </source>
</evidence>
<evidence type="ECO:0000313" key="7">
    <source>
        <dbReference type="Proteomes" id="UP000030466"/>
    </source>
</evidence>
<dbReference type="Pfam" id="PF01597">
    <property type="entry name" value="GCV_H"/>
    <property type="match status" value="1"/>
</dbReference>
<evidence type="ECO:0000256" key="3">
    <source>
        <dbReference type="HAMAP-Rule" id="MF_00272"/>
    </source>
</evidence>
<dbReference type="GO" id="GO:0005960">
    <property type="term" value="C:glycine cleavage complex"/>
    <property type="evidence" value="ECO:0007669"/>
    <property type="project" value="InterPro"/>
</dbReference>
<dbReference type="InterPro" id="IPR002930">
    <property type="entry name" value="GCV_H"/>
</dbReference>
<comment type="function">
    <text evidence="3">The glycine cleavage system catalyzes the degradation of glycine. The H protein shuttles the methylamine group of glycine from the P protein to the T protein.</text>
</comment>
<comment type="caution">
    <text evidence="6">The sequence shown here is derived from an EMBL/GenBank/DDBJ whole genome shotgun (WGS) entry which is preliminary data.</text>
</comment>
<dbReference type="AlphaFoldDB" id="A0A0A6VV99"/>
<dbReference type="InterPro" id="IPR017453">
    <property type="entry name" value="GCV_H_sub"/>
</dbReference>
<evidence type="ECO:0000313" key="6">
    <source>
        <dbReference type="EMBL" id="KHD98750.1"/>
    </source>
</evidence>
<comment type="subunit">
    <text evidence="3">The glycine cleavage system is composed of four proteins: P, T, L and H.</text>
</comment>
<dbReference type="GO" id="GO:0019464">
    <property type="term" value="P:glycine decarboxylation via glycine cleavage system"/>
    <property type="evidence" value="ECO:0007669"/>
    <property type="project" value="UniProtKB-UniRule"/>
</dbReference>
<dbReference type="Proteomes" id="UP000030466">
    <property type="component" value="Unassembled WGS sequence"/>
</dbReference>
<dbReference type="InterPro" id="IPR000089">
    <property type="entry name" value="Biotin_lipoyl"/>
</dbReference>
<gene>
    <name evidence="3" type="primary">gcvH</name>
    <name evidence="6" type="ORF">GY22_03640</name>
</gene>
<evidence type="ECO:0000256" key="1">
    <source>
        <dbReference type="ARBA" id="ARBA00009249"/>
    </source>
</evidence>
<dbReference type="Gene3D" id="2.40.50.100">
    <property type="match status" value="1"/>
</dbReference>
<dbReference type="CDD" id="cd06848">
    <property type="entry name" value="GCS_H"/>
    <property type="match status" value="1"/>
</dbReference>
<accession>A0A0A6VV99</accession>
<dbReference type="InterPro" id="IPR011053">
    <property type="entry name" value="Single_hybrid_motif"/>
</dbReference>
<dbReference type="SUPFAM" id="SSF51230">
    <property type="entry name" value="Single hybrid motif"/>
    <property type="match status" value="1"/>
</dbReference>
<dbReference type="GO" id="GO:0005829">
    <property type="term" value="C:cytosol"/>
    <property type="evidence" value="ECO:0007669"/>
    <property type="project" value="TreeGrafter"/>
</dbReference>
<dbReference type="RefSeq" id="WP_035924064.1">
    <property type="nucleotide sequence ID" value="NZ_JSUH01000002.1"/>
</dbReference>
<name>A0A0A6VV99_KOCRO</name>
<comment type="cofactor">
    <cofactor evidence="3">
        <name>(R)-lipoate</name>
        <dbReference type="ChEBI" id="CHEBI:83088"/>
    </cofactor>
    <text evidence="3">Binds 1 lipoyl cofactor covalently.</text>
</comment>
<dbReference type="OrthoDB" id="9796712at2"/>
<keyword evidence="7" id="KW-1185">Reference proteome</keyword>
<proteinExistence type="inferred from homology"/>
<dbReference type="InterPro" id="IPR033753">
    <property type="entry name" value="GCV_H/Fam206"/>
</dbReference>
<keyword evidence="2 3" id="KW-0450">Lipoyl</keyword>
<dbReference type="PANTHER" id="PTHR11715">
    <property type="entry name" value="GLYCINE CLEAVAGE SYSTEM H PROTEIN"/>
    <property type="match status" value="1"/>
</dbReference>
<comment type="similarity">
    <text evidence="1 3">Belongs to the GcvH family.</text>
</comment>
<dbReference type="GO" id="GO:0009249">
    <property type="term" value="P:protein lipoylation"/>
    <property type="evidence" value="ECO:0007669"/>
    <property type="project" value="TreeGrafter"/>
</dbReference>
<sequence length="128" mass="13322">MSNIPADLSYTAEHEWIAGPDADGAVRIGITDHAQGELGDVVFVQLPEVGESVEAGAAVGEIESTKSVSDIFAPVSGEVTAVNEALEAEPGTVNSAPYAEGWLFEVRPSGEDYRSGLLDAEGYAAQLD</sequence>
<dbReference type="NCBIfam" id="NF002270">
    <property type="entry name" value="PRK01202.1"/>
    <property type="match status" value="1"/>
</dbReference>
<feature type="modified residue" description="N6-lipoyllysine" evidence="3 4">
    <location>
        <position position="66"/>
    </location>
</feature>
<evidence type="ECO:0000259" key="5">
    <source>
        <dbReference type="PROSITE" id="PS50968"/>
    </source>
</evidence>
<dbReference type="NCBIfam" id="TIGR00527">
    <property type="entry name" value="gcvH"/>
    <property type="match status" value="1"/>
</dbReference>
<dbReference type="PROSITE" id="PS00189">
    <property type="entry name" value="LIPOYL"/>
    <property type="match status" value="1"/>
</dbReference>
<evidence type="ECO:0000256" key="2">
    <source>
        <dbReference type="ARBA" id="ARBA00022823"/>
    </source>
</evidence>
<reference evidence="6 7" key="1">
    <citation type="journal article" date="2003" name="Int. J. Syst. Evol. Microbiol.">
        <title>Kocuria polaris sp. nov., an orange-pigmented psychrophilic bacterium isolated from an Antarctic cyanobacterial mat sample.</title>
        <authorList>
            <person name="Reddy G.S."/>
            <person name="Prakash J.S."/>
            <person name="Prabahar V."/>
            <person name="Matsumoto G.I."/>
            <person name="Stackebrandt E."/>
            <person name="Shivaji S."/>
        </authorList>
    </citation>
    <scope>NUCLEOTIDE SEQUENCE [LARGE SCALE GENOMIC DNA]</scope>
    <source>
        <strain evidence="6 7">CMS 76or</strain>
    </source>
</reference>
<dbReference type="EMBL" id="JSUH01000002">
    <property type="protein sequence ID" value="KHD98750.1"/>
    <property type="molecule type" value="Genomic_DNA"/>
</dbReference>
<dbReference type="InterPro" id="IPR003016">
    <property type="entry name" value="2-oxoA_DH_lipoyl-BS"/>
</dbReference>
<organism evidence="6 7">
    <name type="scientific">Kocuria rosea subsp. polaris</name>
    <dbReference type="NCBI Taxonomy" id="136273"/>
    <lineage>
        <taxon>Bacteria</taxon>
        <taxon>Bacillati</taxon>
        <taxon>Actinomycetota</taxon>
        <taxon>Actinomycetes</taxon>
        <taxon>Micrococcales</taxon>
        <taxon>Micrococcaceae</taxon>
        <taxon>Kocuria</taxon>
    </lineage>
</organism>
<protein>
    <recommendedName>
        <fullName evidence="3">Glycine cleavage system H protein</fullName>
    </recommendedName>
</protein>